<dbReference type="EC" id="2.7.1.15" evidence="2 12"/>
<feature type="binding site" evidence="12">
    <location>
        <begin position="245"/>
        <end position="246"/>
    </location>
    <ligand>
        <name>ATP</name>
        <dbReference type="ChEBI" id="CHEBI:30616"/>
    </ligand>
</feature>
<keyword evidence="15" id="KW-1185">Reference proteome</keyword>
<evidence type="ECO:0000256" key="6">
    <source>
        <dbReference type="ARBA" id="ARBA00022741"/>
    </source>
</evidence>
<feature type="binding site" evidence="12">
    <location>
        <position position="240"/>
    </location>
    <ligand>
        <name>K(+)</name>
        <dbReference type="ChEBI" id="CHEBI:29103"/>
    </ligand>
</feature>
<proteinExistence type="inferred from homology"/>
<dbReference type="PANTHER" id="PTHR10584">
    <property type="entry name" value="SUGAR KINASE"/>
    <property type="match status" value="1"/>
</dbReference>
<feature type="binding site" evidence="12">
    <location>
        <position position="281"/>
    </location>
    <ligand>
        <name>K(+)</name>
        <dbReference type="ChEBI" id="CHEBI:29103"/>
    </ligand>
</feature>
<evidence type="ECO:0000256" key="4">
    <source>
        <dbReference type="ARBA" id="ARBA00022679"/>
    </source>
</evidence>
<comment type="cofactor">
    <cofactor evidence="12">
        <name>Mg(2+)</name>
        <dbReference type="ChEBI" id="CHEBI:18420"/>
    </cofactor>
    <text evidence="12">Requires a divalent cation, most likely magnesium in vivo, as an electrophilic catalyst to aid phosphoryl group transfer. It is the chelate of the metal and the nucleotide that is the actual substrate.</text>
</comment>
<evidence type="ECO:0000256" key="9">
    <source>
        <dbReference type="ARBA" id="ARBA00022842"/>
    </source>
</evidence>
<dbReference type="GO" id="GO:0046872">
    <property type="term" value="F:metal ion binding"/>
    <property type="evidence" value="ECO:0007669"/>
    <property type="project" value="UniProtKB-KW"/>
</dbReference>
<feature type="binding site" evidence="12">
    <location>
        <position position="242"/>
    </location>
    <ligand>
        <name>K(+)</name>
        <dbReference type="ChEBI" id="CHEBI:29103"/>
    </ligand>
</feature>
<evidence type="ECO:0000313" key="14">
    <source>
        <dbReference type="EMBL" id="OKL44203.1"/>
    </source>
</evidence>
<dbReference type="InterPro" id="IPR029056">
    <property type="entry name" value="Ribokinase-like"/>
</dbReference>
<dbReference type="EMBL" id="LVVZ01000014">
    <property type="protein sequence ID" value="OKL44203.1"/>
    <property type="molecule type" value="Genomic_DNA"/>
</dbReference>
<feature type="active site" description="Proton acceptor" evidence="12">
    <location>
        <position position="246"/>
    </location>
</feature>
<dbReference type="InterPro" id="IPR011877">
    <property type="entry name" value="Ribokinase"/>
</dbReference>
<feature type="binding site" evidence="12">
    <location>
        <begin position="9"/>
        <end position="11"/>
    </location>
    <ligand>
        <name>substrate</name>
    </ligand>
</feature>
<keyword evidence="5 12" id="KW-0479">Metal-binding</keyword>
<dbReference type="HAMAP" id="MF_01987">
    <property type="entry name" value="Ribokinase"/>
    <property type="match status" value="1"/>
</dbReference>
<evidence type="ECO:0000256" key="8">
    <source>
        <dbReference type="ARBA" id="ARBA00022840"/>
    </source>
</evidence>
<comment type="similarity">
    <text evidence="12">Belongs to the carbohydrate kinase PfkB family. Ribokinase subfamily.</text>
</comment>
<dbReference type="PANTHER" id="PTHR10584:SF166">
    <property type="entry name" value="RIBOKINASE"/>
    <property type="match status" value="1"/>
</dbReference>
<evidence type="ECO:0000256" key="10">
    <source>
        <dbReference type="ARBA" id="ARBA00022958"/>
    </source>
</evidence>
<dbReference type="Gene3D" id="3.40.1190.20">
    <property type="match status" value="1"/>
</dbReference>
<feature type="domain" description="Carbohydrate kinase PfkB" evidence="13">
    <location>
        <begin position="2"/>
        <end position="288"/>
    </location>
</feature>
<dbReference type="OrthoDB" id="9792663at2"/>
<name>A0A1U7JHI1_9HYPH</name>
<keyword evidence="8 12" id="KW-0067">ATP-binding</keyword>
<dbReference type="PRINTS" id="PR00990">
    <property type="entry name" value="RIBOKINASE"/>
</dbReference>
<feature type="binding site" evidence="12">
    <location>
        <position position="285"/>
    </location>
    <ligand>
        <name>K(+)</name>
        <dbReference type="ChEBI" id="CHEBI:29103"/>
    </ligand>
</feature>
<feature type="binding site" evidence="12">
    <location>
        <begin position="37"/>
        <end position="41"/>
    </location>
    <ligand>
        <name>substrate</name>
    </ligand>
</feature>
<evidence type="ECO:0000256" key="1">
    <source>
        <dbReference type="ARBA" id="ARBA00005380"/>
    </source>
</evidence>
<dbReference type="Proteomes" id="UP000185783">
    <property type="component" value="Unassembled WGS sequence"/>
</dbReference>
<dbReference type="GO" id="GO:0019303">
    <property type="term" value="P:D-ribose catabolic process"/>
    <property type="evidence" value="ECO:0007669"/>
    <property type="project" value="UniProtKB-UniRule"/>
</dbReference>
<feature type="binding site" evidence="12">
    <location>
        <position position="134"/>
    </location>
    <ligand>
        <name>substrate</name>
    </ligand>
</feature>
<dbReference type="PROSITE" id="PS00584">
    <property type="entry name" value="PFKB_KINASES_2"/>
    <property type="match status" value="1"/>
</dbReference>
<dbReference type="RefSeq" id="WP_028481801.1">
    <property type="nucleotide sequence ID" value="NZ_LVVZ01000014.1"/>
</dbReference>
<comment type="catalytic activity">
    <reaction evidence="12">
        <text>D-ribose + ATP = D-ribose 5-phosphate + ADP + H(+)</text>
        <dbReference type="Rhea" id="RHEA:13697"/>
        <dbReference type="ChEBI" id="CHEBI:15378"/>
        <dbReference type="ChEBI" id="CHEBI:30616"/>
        <dbReference type="ChEBI" id="CHEBI:47013"/>
        <dbReference type="ChEBI" id="CHEBI:78346"/>
        <dbReference type="ChEBI" id="CHEBI:456216"/>
        <dbReference type="EC" id="2.7.1.15"/>
    </reaction>
</comment>
<protein>
    <recommendedName>
        <fullName evidence="3 12">Ribokinase</fullName>
        <shortName evidence="12">RK</shortName>
        <ecNumber evidence="2 12">2.7.1.15</ecNumber>
    </recommendedName>
</protein>
<dbReference type="AlphaFoldDB" id="A0A1U7JHI1"/>
<sequence>MIVVLGSINLDIVVAVDRLPAAGETVVGPDHQYFAGGKGGNQAFAAKMAGADVRLIGAVGSDLFGEPALVNLKSVGVDLSGVRVLDGATGLAMIGVDAGGENQILVASGVNTRIDAAWLEECLTSEDTLLLQMEVPSHVVARAIQIAKAKGARVVLNPDPATNPAVAELVEAADVIVASRKEAAALADLNGYPKDPEDFISALARPGRAVVLTMGRNGAMAHDGQQSLGHVPPAPIEPIDTTGAGDAFVGALVVALDRGANLKRALYEANAAGGLACTRTGAQTSAPTGDEIARLADALEQGTAT</sequence>
<keyword evidence="9 12" id="KW-0460">Magnesium</keyword>
<evidence type="ECO:0000256" key="5">
    <source>
        <dbReference type="ARBA" id="ARBA00022723"/>
    </source>
</evidence>
<evidence type="ECO:0000259" key="13">
    <source>
        <dbReference type="Pfam" id="PF00294"/>
    </source>
</evidence>
<gene>
    <name evidence="12" type="primary">rbsK</name>
    <name evidence="14" type="ORF">A3843_07205</name>
</gene>
<comment type="subcellular location">
    <subcellularLocation>
        <location evidence="12">Cytoplasm</location>
    </subcellularLocation>
</comment>
<evidence type="ECO:0000256" key="3">
    <source>
        <dbReference type="ARBA" id="ARBA00016943"/>
    </source>
</evidence>
<keyword evidence="12" id="KW-0963">Cytoplasm</keyword>
<organism evidence="14 15">
    <name type="scientific">Pseudovibrio exalbescens</name>
    <dbReference type="NCBI Taxonomy" id="197461"/>
    <lineage>
        <taxon>Bacteria</taxon>
        <taxon>Pseudomonadati</taxon>
        <taxon>Pseudomonadota</taxon>
        <taxon>Alphaproteobacteria</taxon>
        <taxon>Hyphomicrobiales</taxon>
        <taxon>Stappiaceae</taxon>
        <taxon>Pseudovibrio</taxon>
    </lineage>
</organism>
<dbReference type="InterPro" id="IPR011611">
    <property type="entry name" value="PfkB_dom"/>
</dbReference>
<comment type="similarity">
    <text evidence="1">Belongs to the carbohydrate kinase pfkB family.</text>
</comment>
<keyword evidence="10 12" id="KW-0630">Potassium</keyword>
<dbReference type="Pfam" id="PF00294">
    <property type="entry name" value="PfkB"/>
    <property type="match status" value="1"/>
</dbReference>
<dbReference type="UniPathway" id="UPA00916">
    <property type="reaction ID" value="UER00889"/>
</dbReference>
<dbReference type="STRING" id="197461.A3843_07205"/>
<comment type="caution">
    <text evidence="14">The sequence shown here is derived from an EMBL/GenBank/DDBJ whole genome shotgun (WGS) entry which is preliminary data.</text>
</comment>
<accession>A0A1U7JHI1</accession>
<evidence type="ECO:0000313" key="15">
    <source>
        <dbReference type="Proteomes" id="UP000185783"/>
    </source>
</evidence>
<evidence type="ECO:0000256" key="7">
    <source>
        <dbReference type="ARBA" id="ARBA00022777"/>
    </source>
</evidence>
<dbReference type="SUPFAM" id="SSF53613">
    <property type="entry name" value="Ribokinase-like"/>
    <property type="match status" value="1"/>
</dbReference>
<feature type="binding site" evidence="12">
    <location>
        <position position="246"/>
    </location>
    <ligand>
        <name>substrate</name>
    </ligand>
</feature>
<dbReference type="CDD" id="cd01174">
    <property type="entry name" value="ribokinase"/>
    <property type="match status" value="1"/>
</dbReference>
<keyword evidence="4 12" id="KW-0808">Transferase</keyword>
<evidence type="ECO:0000256" key="11">
    <source>
        <dbReference type="ARBA" id="ARBA00023277"/>
    </source>
</evidence>
<dbReference type="InterPro" id="IPR002173">
    <property type="entry name" value="Carboh/pur_kinase_PfkB_CS"/>
</dbReference>
<dbReference type="GO" id="GO:0005829">
    <property type="term" value="C:cytosol"/>
    <property type="evidence" value="ECO:0007669"/>
    <property type="project" value="TreeGrafter"/>
</dbReference>
<feature type="binding site" evidence="12">
    <location>
        <position position="270"/>
    </location>
    <ligand>
        <name>ATP</name>
        <dbReference type="ChEBI" id="CHEBI:30616"/>
    </ligand>
</feature>
<comment type="pathway">
    <text evidence="12">Carbohydrate metabolism; D-ribose degradation; D-ribose 5-phosphate from beta-D-ribopyranose: step 2/2.</text>
</comment>
<comment type="activity regulation">
    <text evidence="12">Activated by a monovalent cation that binds near, but not in, the active site. The most likely occupant of the site in vivo is potassium. Ion binding induces a conformational change that may alter substrate affinity.</text>
</comment>
<keyword evidence="6 12" id="KW-0547">Nucleotide-binding</keyword>
<dbReference type="GO" id="GO:0004747">
    <property type="term" value="F:ribokinase activity"/>
    <property type="evidence" value="ECO:0007669"/>
    <property type="project" value="UniProtKB-UniRule"/>
</dbReference>
<dbReference type="InterPro" id="IPR002139">
    <property type="entry name" value="Ribo/fructo_kinase"/>
</dbReference>
<feature type="binding site" evidence="12">
    <location>
        <position position="279"/>
    </location>
    <ligand>
        <name>K(+)</name>
        <dbReference type="ChEBI" id="CHEBI:29103"/>
    </ligand>
</feature>
<keyword evidence="7 12" id="KW-0418">Kinase</keyword>
<feature type="binding site" evidence="12">
    <location>
        <begin position="213"/>
        <end position="218"/>
    </location>
    <ligand>
        <name>ATP</name>
        <dbReference type="ChEBI" id="CHEBI:30616"/>
    </ligand>
</feature>
<reference evidence="14 15" key="1">
    <citation type="submission" date="2016-03" db="EMBL/GenBank/DDBJ databases">
        <title>Genome sequence of Nesiotobacter sp. nov., a moderately halophilic alphaproteobacterium isolated from the Yellow Sea, China.</title>
        <authorList>
            <person name="Zhang G."/>
            <person name="Zhang R."/>
        </authorList>
    </citation>
    <scope>NUCLEOTIDE SEQUENCE [LARGE SCALE GENOMIC DNA]</scope>
    <source>
        <strain evidence="14 15">WB1-6</strain>
    </source>
</reference>
<keyword evidence="11 12" id="KW-0119">Carbohydrate metabolism</keyword>
<comment type="caution">
    <text evidence="12">Lacks conserved residue(s) required for the propagation of feature annotation.</text>
</comment>
<evidence type="ECO:0000256" key="12">
    <source>
        <dbReference type="HAMAP-Rule" id="MF_01987"/>
    </source>
</evidence>
<dbReference type="GO" id="GO:0005524">
    <property type="term" value="F:ATP binding"/>
    <property type="evidence" value="ECO:0007669"/>
    <property type="project" value="UniProtKB-UniRule"/>
</dbReference>
<feature type="binding site" evidence="12">
    <location>
        <position position="276"/>
    </location>
    <ligand>
        <name>K(+)</name>
        <dbReference type="ChEBI" id="CHEBI:29103"/>
    </ligand>
</feature>
<comment type="function">
    <text evidence="12">Catalyzes the phosphorylation of ribose at O-5 in a reaction requiring ATP and magnesium. The resulting D-ribose-5-phosphate can then be used either for sythesis of nucleotides, histidine, and tryptophan, or as a component of the pentose phosphate pathway.</text>
</comment>
<evidence type="ECO:0000256" key="2">
    <source>
        <dbReference type="ARBA" id="ARBA00012035"/>
    </source>
</evidence>
<comment type="subunit">
    <text evidence="12">Homodimer.</text>
</comment>